<evidence type="ECO:0000256" key="1">
    <source>
        <dbReference type="ARBA" id="ARBA00023267"/>
    </source>
</evidence>
<dbReference type="FunFam" id="2.40.50.100:FF:000003">
    <property type="entry name" value="Acetyl-CoA carboxylase biotin carboxyl carrier protein"/>
    <property type="match status" value="1"/>
</dbReference>
<dbReference type="Pfam" id="PF00364">
    <property type="entry name" value="Biotin_lipoyl"/>
    <property type="match status" value="1"/>
</dbReference>
<dbReference type="InterPro" id="IPR050709">
    <property type="entry name" value="Biotin_Carboxyl_Carrier/Decarb"/>
</dbReference>
<keyword evidence="4" id="KW-1185">Reference proteome</keyword>
<dbReference type="InterPro" id="IPR001882">
    <property type="entry name" value="Biotin_BS"/>
</dbReference>
<evidence type="ECO:0000313" key="3">
    <source>
        <dbReference type="EMBL" id="SHK32512.1"/>
    </source>
</evidence>
<dbReference type="STRING" id="156994.SAMN04488028_104197"/>
<proteinExistence type="predicted"/>
<evidence type="ECO:0000313" key="4">
    <source>
        <dbReference type="Proteomes" id="UP000184474"/>
    </source>
</evidence>
<dbReference type="InterPro" id="IPR011053">
    <property type="entry name" value="Single_hybrid_motif"/>
</dbReference>
<name>A0A1M6RJ87_REIAG</name>
<dbReference type="PANTHER" id="PTHR45266:SF3">
    <property type="entry name" value="OXALOACETATE DECARBOXYLASE ALPHA CHAIN"/>
    <property type="match status" value="1"/>
</dbReference>
<gene>
    <name evidence="3" type="ORF">SAMN04488028_104197</name>
</gene>
<dbReference type="Gene3D" id="2.40.50.100">
    <property type="match status" value="1"/>
</dbReference>
<dbReference type="InterPro" id="IPR000089">
    <property type="entry name" value="Biotin_lipoyl"/>
</dbReference>
<dbReference type="SUPFAM" id="SSF51230">
    <property type="entry name" value="Single hybrid motif"/>
    <property type="match status" value="1"/>
</dbReference>
<keyword evidence="1" id="KW-0092">Biotin</keyword>
<dbReference type="AlphaFoldDB" id="A0A1M6RJ87"/>
<dbReference type="PROSITE" id="PS50968">
    <property type="entry name" value="BIOTINYL_LIPOYL"/>
    <property type="match status" value="1"/>
</dbReference>
<dbReference type="EMBL" id="FRAA01000004">
    <property type="protein sequence ID" value="SHK32512.1"/>
    <property type="molecule type" value="Genomic_DNA"/>
</dbReference>
<accession>A0A1M6RJ87</accession>
<dbReference type="CDD" id="cd06850">
    <property type="entry name" value="biotinyl_domain"/>
    <property type="match status" value="1"/>
</dbReference>
<organism evidence="3 4">
    <name type="scientific">Reichenbachiella agariperforans</name>
    <dbReference type="NCBI Taxonomy" id="156994"/>
    <lineage>
        <taxon>Bacteria</taxon>
        <taxon>Pseudomonadati</taxon>
        <taxon>Bacteroidota</taxon>
        <taxon>Cytophagia</taxon>
        <taxon>Cytophagales</taxon>
        <taxon>Reichenbachiellaceae</taxon>
        <taxon>Reichenbachiella</taxon>
    </lineage>
</organism>
<feature type="domain" description="Lipoyl-binding" evidence="2">
    <location>
        <begin position="83"/>
        <end position="164"/>
    </location>
</feature>
<dbReference type="Proteomes" id="UP000184474">
    <property type="component" value="Unassembled WGS sequence"/>
</dbReference>
<sequence length="164" mass="17653">MKKVTIGKSTIELEKVDGAFLLNGVSVMLDIHQKTPVNYHVLHGSGSYMVEVVHIDRDRKVVNMLINGVAVTTAVEDELDLVLEKIGFEKGAGSGDNEVRAPMPGAILDMLVAEGQTVQKGDPLLILEAMKMENVIKSPIDGVVKSLCTAVGESVEKGKILLIF</sequence>
<evidence type="ECO:0000259" key="2">
    <source>
        <dbReference type="PROSITE" id="PS50968"/>
    </source>
</evidence>
<reference evidence="4" key="1">
    <citation type="submission" date="2016-11" db="EMBL/GenBank/DDBJ databases">
        <authorList>
            <person name="Varghese N."/>
            <person name="Submissions S."/>
        </authorList>
    </citation>
    <scope>NUCLEOTIDE SEQUENCE [LARGE SCALE GENOMIC DNA]</scope>
    <source>
        <strain evidence="4">DSM 26134</strain>
    </source>
</reference>
<dbReference type="RefSeq" id="WP_073122800.1">
    <property type="nucleotide sequence ID" value="NZ_FRAA01000004.1"/>
</dbReference>
<dbReference type="PROSITE" id="PS00188">
    <property type="entry name" value="BIOTIN"/>
    <property type="match status" value="1"/>
</dbReference>
<protein>
    <submittedName>
        <fullName evidence="3">Biotin-requiring enzyme</fullName>
    </submittedName>
</protein>
<dbReference type="PANTHER" id="PTHR45266">
    <property type="entry name" value="OXALOACETATE DECARBOXYLASE ALPHA CHAIN"/>
    <property type="match status" value="1"/>
</dbReference>